<evidence type="ECO:0000256" key="4">
    <source>
        <dbReference type="ARBA" id="ARBA00022679"/>
    </source>
</evidence>
<evidence type="ECO:0000256" key="6">
    <source>
        <dbReference type="ARBA" id="ARBA00022747"/>
    </source>
</evidence>
<dbReference type="InterPro" id="IPR029063">
    <property type="entry name" value="SAM-dependent_MTases_sf"/>
</dbReference>
<dbReference type="Gene3D" id="3.40.50.150">
    <property type="entry name" value="Vaccinia Virus protein VP39"/>
    <property type="match status" value="1"/>
</dbReference>
<reference evidence="9 10" key="1">
    <citation type="journal article" date="2019" name="Emerg. Microbes Infect.">
        <title>Comprehensive subspecies identification of 175 nontuberculous mycobacteria species based on 7547 genomic profiles.</title>
        <authorList>
            <person name="Matsumoto Y."/>
            <person name="Kinjo T."/>
            <person name="Motooka D."/>
            <person name="Nabeya D."/>
            <person name="Jung N."/>
            <person name="Uechi K."/>
            <person name="Horii T."/>
            <person name="Iida T."/>
            <person name="Fujita J."/>
            <person name="Nakamura S."/>
        </authorList>
    </citation>
    <scope>NUCLEOTIDE SEQUENCE [LARGE SCALE GENOMIC DNA]</scope>
    <source>
        <strain evidence="9 10">JCM 16018</strain>
    </source>
</reference>
<dbReference type="Pfam" id="PF08241">
    <property type="entry name" value="Methyltransf_11"/>
    <property type="match status" value="1"/>
</dbReference>
<dbReference type="InterPro" id="IPR013216">
    <property type="entry name" value="Methyltransf_11"/>
</dbReference>
<keyword evidence="4" id="KW-0808">Transferase</keyword>
<evidence type="ECO:0000256" key="1">
    <source>
        <dbReference type="ARBA" id="ARBA00010203"/>
    </source>
</evidence>
<gene>
    <name evidence="9" type="ORF">MSEO_09610</name>
</gene>
<keyword evidence="5" id="KW-0949">S-adenosyl-L-methionine</keyword>
<evidence type="ECO:0000256" key="5">
    <source>
        <dbReference type="ARBA" id="ARBA00022691"/>
    </source>
</evidence>
<evidence type="ECO:0000256" key="3">
    <source>
        <dbReference type="ARBA" id="ARBA00022603"/>
    </source>
</evidence>
<protein>
    <recommendedName>
        <fullName evidence="2">site-specific DNA-methyltransferase (cytosine-N(4)-specific)</fullName>
        <ecNumber evidence="2">2.1.1.113</ecNumber>
    </recommendedName>
</protein>
<dbReference type="GO" id="GO:0032259">
    <property type="term" value="P:methylation"/>
    <property type="evidence" value="ECO:0007669"/>
    <property type="project" value="UniProtKB-KW"/>
</dbReference>
<feature type="domain" description="Methyltransferase type 11" evidence="8">
    <location>
        <begin position="76"/>
        <end position="119"/>
    </location>
</feature>
<comment type="catalytic activity">
    <reaction evidence="7">
        <text>a 2'-deoxycytidine in DNA + S-adenosyl-L-methionine = an N(4)-methyl-2'-deoxycytidine in DNA + S-adenosyl-L-homocysteine + H(+)</text>
        <dbReference type="Rhea" id="RHEA:16857"/>
        <dbReference type="Rhea" id="RHEA-COMP:11369"/>
        <dbReference type="Rhea" id="RHEA-COMP:13674"/>
        <dbReference type="ChEBI" id="CHEBI:15378"/>
        <dbReference type="ChEBI" id="CHEBI:57856"/>
        <dbReference type="ChEBI" id="CHEBI:59789"/>
        <dbReference type="ChEBI" id="CHEBI:85452"/>
        <dbReference type="ChEBI" id="CHEBI:137933"/>
        <dbReference type="EC" id="2.1.1.113"/>
    </reaction>
</comment>
<dbReference type="GO" id="GO:0009307">
    <property type="term" value="P:DNA restriction-modification system"/>
    <property type="evidence" value="ECO:0007669"/>
    <property type="project" value="UniProtKB-KW"/>
</dbReference>
<dbReference type="EMBL" id="AP022582">
    <property type="protein sequence ID" value="BBY00462.1"/>
    <property type="molecule type" value="Genomic_DNA"/>
</dbReference>
<dbReference type="EC" id="2.1.1.113" evidence="2"/>
<comment type="similarity">
    <text evidence="1">Belongs to the N(4)/N(6)-methyltransferase family. N(4) subfamily.</text>
</comment>
<accession>A0A7I7NX90</accession>
<dbReference type="InterPro" id="IPR017985">
    <property type="entry name" value="MeTrfase_CN4_CS"/>
</dbReference>
<evidence type="ECO:0000313" key="10">
    <source>
        <dbReference type="Proteomes" id="UP000466632"/>
    </source>
</evidence>
<keyword evidence="3" id="KW-0489">Methyltransferase</keyword>
<sequence>MTSTLQELTSKVQPLISAVVLMPKYWASKRKVRRLLRERDEISIEVGAGDKKGAGEWVTIDVMPRCDLFWDLRKGIPFPDNSVKKVYSSHFFEHLSYSEIEKFLKECRRVLSPGGRFLICVPNARIYLEAYVNGETLTSPPYFGYLPAYNRTTRIDYVNYMAYMGGVHKYMFDEENLVFILKSAGFANVHLREFDPLLDMQERDFESIYAQAEK</sequence>
<evidence type="ECO:0000256" key="7">
    <source>
        <dbReference type="ARBA" id="ARBA00049120"/>
    </source>
</evidence>
<name>A0A7I7NX90_9MYCO</name>
<dbReference type="KEGG" id="mseo:MSEO_09610"/>
<organism evidence="9 10">
    <name type="scientific">Mycobacterium seoulense</name>
    <dbReference type="NCBI Taxonomy" id="386911"/>
    <lineage>
        <taxon>Bacteria</taxon>
        <taxon>Bacillati</taxon>
        <taxon>Actinomycetota</taxon>
        <taxon>Actinomycetes</taxon>
        <taxon>Mycobacteriales</taxon>
        <taxon>Mycobacteriaceae</taxon>
        <taxon>Mycobacterium</taxon>
    </lineage>
</organism>
<dbReference type="CDD" id="cd02440">
    <property type="entry name" value="AdoMet_MTases"/>
    <property type="match status" value="1"/>
</dbReference>
<dbReference type="RefSeq" id="WP_163676625.1">
    <property type="nucleotide sequence ID" value="NZ_AP022582.1"/>
</dbReference>
<dbReference type="Proteomes" id="UP000466632">
    <property type="component" value="Chromosome"/>
</dbReference>
<proteinExistence type="inferred from homology"/>
<keyword evidence="6" id="KW-0680">Restriction system</keyword>
<evidence type="ECO:0000259" key="8">
    <source>
        <dbReference type="Pfam" id="PF08241"/>
    </source>
</evidence>
<dbReference type="PROSITE" id="PS00093">
    <property type="entry name" value="N4_MTASE"/>
    <property type="match status" value="1"/>
</dbReference>
<dbReference type="SUPFAM" id="SSF53335">
    <property type="entry name" value="S-adenosyl-L-methionine-dependent methyltransferases"/>
    <property type="match status" value="1"/>
</dbReference>
<dbReference type="GO" id="GO:0015667">
    <property type="term" value="F:site-specific DNA-methyltransferase (cytosine-N4-specific) activity"/>
    <property type="evidence" value="ECO:0007669"/>
    <property type="project" value="UniProtKB-EC"/>
</dbReference>
<dbReference type="GO" id="GO:0003677">
    <property type="term" value="F:DNA binding"/>
    <property type="evidence" value="ECO:0007669"/>
    <property type="project" value="InterPro"/>
</dbReference>
<evidence type="ECO:0000313" key="9">
    <source>
        <dbReference type="EMBL" id="BBY00462.1"/>
    </source>
</evidence>
<dbReference type="AlphaFoldDB" id="A0A7I7NX90"/>
<keyword evidence="10" id="KW-1185">Reference proteome</keyword>
<evidence type="ECO:0000256" key="2">
    <source>
        <dbReference type="ARBA" id="ARBA00012185"/>
    </source>
</evidence>